<dbReference type="PANTHER" id="PTHR43235:SF1">
    <property type="entry name" value="GLUTAMINE AMIDOTRANSFERASE PB2B2.05-RELATED"/>
    <property type="match status" value="1"/>
</dbReference>
<evidence type="ECO:0000313" key="1">
    <source>
        <dbReference type="EMBL" id="NJQ06372.1"/>
    </source>
</evidence>
<dbReference type="Proteomes" id="UP000578686">
    <property type="component" value="Unassembled WGS sequence"/>
</dbReference>
<dbReference type="PROSITE" id="PS51273">
    <property type="entry name" value="GATASE_TYPE_1"/>
    <property type="match status" value="1"/>
</dbReference>
<dbReference type="CDD" id="cd01745">
    <property type="entry name" value="GATase1_2"/>
    <property type="match status" value="1"/>
</dbReference>
<dbReference type="GO" id="GO:0005829">
    <property type="term" value="C:cytosol"/>
    <property type="evidence" value="ECO:0007669"/>
    <property type="project" value="TreeGrafter"/>
</dbReference>
<dbReference type="InterPro" id="IPR029062">
    <property type="entry name" value="Class_I_gatase-like"/>
</dbReference>
<keyword evidence="2" id="KW-1185">Reference proteome</keyword>
<dbReference type="SUPFAM" id="SSF52317">
    <property type="entry name" value="Class I glutamine amidotransferase-like"/>
    <property type="match status" value="1"/>
</dbReference>
<reference evidence="1 2" key="1">
    <citation type="submission" date="2020-03" db="EMBL/GenBank/DDBJ databases">
        <title>Draft genome of Streptomyces sp. ventii, isolated from the Axial Seamount in the Pacific Ocean, and resequencing of the two type strains Streptomyces lonarensis strain NCL 716 and Streptomyces bohaiensis strain 11A07.</title>
        <authorList>
            <person name="Loughran R.M."/>
            <person name="Pfannmuller K.M."/>
            <person name="Wasson B.J."/>
            <person name="Deadmond M.C."/>
            <person name="Paddock B.E."/>
            <person name="Koyack M.J."/>
            <person name="Gallegos D.A."/>
            <person name="Mitchell E.A."/>
            <person name="Ushijima B."/>
            <person name="Saw J.H."/>
            <person name="Mcphail K.L."/>
            <person name="Videau P."/>
        </authorList>
    </citation>
    <scope>NUCLEOTIDE SEQUENCE [LARGE SCALE GENOMIC DNA]</scope>
    <source>
        <strain evidence="1 2">NCL716</strain>
    </source>
</reference>
<dbReference type="AlphaFoldDB" id="A0A7X6D1F0"/>
<proteinExistence type="predicted"/>
<dbReference type="InterPro" id="IPR044668">
    <property type="entry name" value="PuuD-like"/>
</dbReference>
<evidence type="ECO:0000313" key="2">
    <source>
        <dbReference type="Proteomes" id="UP000578686"/>
    </source>
</evidence>
<gene>
    <name evidence="1" type="ORF">HCN56_12450</name>
</gene>
<dbReference type="EMBL" id="JAAVJD010000079">
    <property type="protein sequence ID" value="NJQ06372.1"/>
    <property type="molecule type" value="Genomic_DNA"/>
</dbReference>
<dbReference type="GO" id="GO:0006598">
    <property type="term" value="P:polyamine catabolic process"/>
    <property type="evidence" value="ECO:0007669"/>
    <property type="project" value="TreeGrafter"/>
</dbReference>
<name>A0A7X6D1F0_9ACTN</name>
<keyword evidence="1" id="KW-0378">Hydrolase</keyword>
<sequence>MIGVSTYVESSVRWGAWDLPAAVLPAGYHRQVRAAGGLPVLLPPDDEGDAAELFGRLDGLVVAGGPDVAPERYGAARHPRCGPSGHARDGAELALIRSALDAGVPVLGVCRGMQLLNVALGGTLVQHVEGHGGTPGVFGSHPVRPVEDTRLAAILGTAELPVPTYHHQAVDRVGDGLVVSAFAGDGVVEAVERPDGPLTLGVQWHPEAGDDGRLAAALVAAAAEAAVHRTSRAPAPR</sequence>
<dbReference type="PANTHER" id="PTHR43235">
    <property type="entry name" value="GLUTAMINE AMIDOTRANSFERASE PB2B2.05-RELATED"/>
    <property type="match status" value="1"/>
</dbReference>
<organism evidence="1 2">
    <name type="scientific">Streptomyces lonarensis</name>
    <dbReference type="NCBI Taxonomy" id="700599"/>
    <lineage>
        <taxon>Bacteria</taxon>
        <taxon>Bacillati</taxon>
        <taxon>Actinomycetota</taxon>
        <taxon>Actinomycetes</taxon>
        <taxon>Kitasatosporales</taxon>
        <taxon>Streptomycetaceae</taxon>
        <taxon>Streptomyces</taxon>
    </lineage>
</organism>
<dbReference type="InterPro" id="IPR011697">
    <property type="entry name" value="Peptidase_C26"/>
</dbReference>
<protein>
    <submittedName>
        <fullName evidence="1">Gamma-glutamyl-gamma-aminobutyrate hydrolase family protein</fullName>
    </submittedName>
</protein>
<dbReference type="GO" id="GO:0033969">
    <property type="term" value="F:gamma-glutamyl-gamma-aminobutyrate hydrolase activity"/>
    <property type="evidence" value="ECO:0007669"/>
    <property type="project" value="TreeGrafter"/>
</dbReference>
<accession>A0A7X6D1F0</accession>
<comment type="caution">
    <text evidence="1">The sequence shown here is derived from an EMBL/GenBank/DDBJ whole genome shotgun (WGS) entry which is preliminary data.</text>
</comment>
<dbReference type="Gene3D" id="3.40.50.880">
    <property type="match status" value="1"/>
</dbReference>
<dbReference type="Pfam" id="PF07722">
    <property type="entry name" value="Peptidase_C26"/>
    <property type="match status" value="1"/>
</dbReference>